<proteinExistence type="predicted"/>
<gene>
    <name evidence="1" type="ORF">J2Z66_005899</name>
</gene>
<evidence type="ECO:0000313" key="2">
    <source>
        <dbReference type="Proteomes" id="UP001519287"/>
    </source>
</evidence>
<accession>A0ABS4J381</accession>
<comment type="caution">
    <text evidence="1">The sequence shown here is derived from an EMBL/GenBank/DDBJ whole genome shotgun (WGS) entry which is preliminary data.</text>
</comment>
<organism evidence="1 2">
    <name type="scientific">Paenibacillus eucommiae</name>
    <dbReference type="NCBI Taxonomy" id="1355755"/>
    <lineage>
        <taxon>Bacteria</taxon>
        <taxon>Bacillati</taxon>
        <taxon>Bacillota</taxon>
        <taxon>Bacilli</taxon>
        <taxon>Bacillales</taxon>
        <taxon>Paenibacillaceae</taxon>
        <taxon>Paenibacillus</taxon>
    </lineage>
</organism>
<sequence length="77" mass="8951">MFEGFFVNILKYKFTFRKESRFFPIVTIPSLLRKVTSADLTMFLIVKRSVSRPIGTLRMIFIVKRGRMASLGGKRGF</sequence>
<keyword evidence="2" id="KW-1185">Reference proteome</keyword>
<protein>
    <submittedName>
        <fullName evidence="1">Uncharacterized protein</fullName>
    </submittedName>
</protein>
<evidence type="ECO:0000313" key="1">
    <source>
        <dbReference type="EMBL" id="MBP1994263.1"/>
    </source>
</evidence>
<reference evidence="1 2" key="1">
    <citation type="submission" date="2021-03" db="EMBL/GenBank/DDBJ databases">
        <title>Genomic Encyclopedia of Type Strains, Phase IV (KMG-IV): sequencing the most valuable type-strain genomes for metagenomic binning, comparative biology and taxonomic classification.</title>
        <authorList>
            <person name="Goeker M."/>
        </authorList>
    </citation>
    <scope>NUCLEOTIDE SEQUENCE [LARGE SCALE GENOMIC DNA]</scope>
    <source>
        <strain evidence="1 2">DSM 26048</strain>
    </source>
</reference>
<name>A0ABS4J381_9BACL</name>
<dbReference type="EMBL" id="JAGGLB010000024">
    <property type="protein sequence ID" value="MBP1994263.1"/>
    <property type="molecule type" value="Genomic_DNA"/>
</dbReference>
<dbReference type="Proteomes" id="UP001519287">
    <property type="component" value="Unassembled WGS sequence"/>
</dbReference>